<dbReference type="RefSeq" id="WP_264136494.1">
    <property type="nucleotide sequence ID" value="NZ_JAOYOD010000001.1"/>
</dbReference>
<comment type="similarity">
    <text evidence="1">Belongs to the UDP-N-acetylglucosamine 2-epimerase family.</text>
</comment>
<proteinExistence type="inferred from homology"/>
<evidence type="ECO:0000313" key="4">
    <source>
        <dbReference type="Proteomes" id="UP001300692"/>
    </source>
</evidence>
<keyword evidence="4" id="KW-1185">Reference proteome</keyword>
<dbReference type="EC" id="5.1.3.14" evidence="3"/>
<dbReference type="EMBL" id="JAOYOD010000001">
    <property type="protein sequence ID" value="MCV9385710.1"/>
    <property type="molecule type" value="Genomic_DNA"/>
</dbReference>
<evidence type="ECO:0000256" key="1">
    <source>
        <dbReference type="RuleBase" id="RU003513"/>
    </source>
</evidence>
<feature type="domain" description="UDP-N-acetylglucosamine 2-epimerase" evidence="2">
    <location>
        <begin position="27"/>
        <end position="360"/>
    </location>
</feature>
<dbReference type="PANTHER" id="PTHR43174:SF1">
    <property type="entry name" value="UDP-N-ACETYLGLUCOSAMINE 2-EPIMERASE"/>
    <property type="match status" value="1"/>
</dbReference>
<dbReference type="Pfam" id="PF02350">
    <property type="entry name" value="Epimerase_2"/>
    <property type="match status" value="1"/>
</dbReference>
<sequence length="363" mass="41187">MHIVIIAGARPNFMKIAPIIREINARISKGENFSYDLVHTGQHYDKKMSDTFFEELQIPEPDINLQVGSGTHAQQTAQIMVKFEEFLLQKPETNLVLVVGDINSTVACSLVAKKLNHKVAHVEAGLRSYDLEMPEEINRMVTDSISDYFFTTTEDASKILLSEGKNSDNVHFVGNTMIDTLAYNLDKLTPPDFLEEKGIAPGEFFLLTLHRPSNVDSFDHLIDQLKSIDEFVKDKKVVFPIHPRTLNSLKERDHSFQNIELVEPQGYLNFIYLLKNSLAIITDSGGIQEESTFLKVPCLTLRLNTERPETITIGSNILIGNDMELLKKSIEQILAKQWKESKIPDKWDGKTAERIIDVLKSKF</sequence>
<name>A0ABT3CQG5_9BACT</name>
<accession>A0ABT3CQG5</accession>
<evidence type="ECO:0000259" key="2">
    <source>
        <dbReference type="Pfam" id="PF02350"/>
    </source>
</evidence>
<dbReference type="Proteomes" id="UP001300692">
    <property type="component" value="Unassembled WGS sequence"/>
</dbReference>
<gene>
    <name evidence="3" type="primary">wecB</name>
    <name evidence="3" type="ORF">N7U62_03505</name>
</gene>
<dbReference type="InterPro" id="IPR029767">
    <property type="entry name" value="WecB-like"/>
</dbReference>
<reference evidence="3 4" key="1">
    <citation type="submission" date="2022-10" db="EMBL/GenBank/DDBJ databases">
        <title>Comparative genomics and taxonomic characterization of three novel marine species of genus Reichenbachiella exhibiting antioxidant and polysaccharide degradation activities.</title>
        <authorList>
            <person name="Muhammad N."/>
            <person name="Lee Y.-J."/>
            <person name="Ko J."/>
            <person name="Kim S.-G."/>
        </authorList>
    </citation>
    <scope>NUCLEOTIDE SEQUENCE [LARGE SCALE GENOMIC DNA]</scope>
    <source>
        <strain evidence="3 4">ABR2-5</strain>
    </source>
</reference>
<dbReference type="InterPro" id="IPR003331">
    <property type="entry name" value="UDP_GlcNAc_Epimerase_2_dom"/>
</dbReference>
<organism evidence="3 4">
    <name type="scientific">Reichenbachiella ulvae</name>
    <dbReference type="NCBI Taxonomy" id="2980104"/>
    <lineage>
        <taxon>Bacteria</taxon>
        <taxon>Pseudomonadati</taxon>
        <taxon>Bacteroidota</taxon>
        <taxon>Cytophagia</taxon>
        <taxon>Cytophagales</taxon>
        <taxon>Reichenbachiellaceae</taxon>
        <taxon>Reichenbachiella</taxon>
    </lineage>
</organism>
<dbReference type="GO" id="GO:0008761">
    <property type="term" value="F:UDP-N-acetylglucosamine 2-epimerase activity"/>
    <property type="evidence" value="ECO:0007669"/>
    <property type="project" value="UniProtKB-EC"/>
</dbReference>
<dbReference type="CDD" id="cd03786">
    <property type="entry name" value="GTB_UDP-GlcNAc_2-Epimerase"/>
    <property type="match status" value="1"/>
</dbReference>
<dbReference type="Gene3D" id="3.40.50.2000">
    <property type="entry name" value="Glycogen Phosphorylase B"/>
    <property type="match status" value="2"/>
</dbReference>
<dbReference type="PANTHER" id="PTHR43174">
    <property type="entry name" value="UDP-N-ACETYLGLUCOSAMINE 2-EPIMERASE"/>
    <property type="match status" value="1"/>
</dbReference>
<dbReference type="SUPFAM" id="SSF53756">
    <property type="entry name" value="UDP-Glycosyltransferase/glycogen phosphorylase"/>
    <property type="match status" value="1"/>
</dbReference>
<dbReference type="NCBIfam" id="TIGR00236">
    <property type="entry name" value="wecB"/>
    <property type="match status" value="1"/>
</dbReference>
<protein>
    <submittedName>
        <fullName evidence="3">UDP-N-acetylglucosamine 2-epimerase (Non-hydrolyzing)</fullName>
        <ecNumber evidence="3">5.1.3.14</ecNumber>
    </submittedName>
</protein>
<evidence type="ECO:0000313" key="3">
    <source>
        <dbReference type="EMBL" id="MCV9385710.1"/>
    </source>
</evidence>
<keyword evidence="1 3" id="KW-0413">Isomerase</keyword>
<comment type="caution">
    <text evidence="3">The sequence shown here is derived from an EMBL/GenBank/DDBJ whole genome shotgun (WGS) entry which is preliminary data.</text>
</comment>